<proteinExistence type="predicted"/>
<dbReference type="EMBL" id="JBITLV010000004">
    <property type="protein sequence ID" value="MFI7588238.1"/>
    <property type="molecule type" value="Genomic_DNA"/>
</dbReference>
<evidence type="ECO:0000313" key="2">
    <source>
        <dbReference type="Proteomes" id="UP001612915"/>
    </source>
</evidence>
<comment type="caution">
    <text evidence="1">The sequence shown here is derived from an EMBL/GenBank/DDBJ whole genome shotgun (WGS) entry which is preliminary data.</text>
</comment>
<name>A0ABW8APC9_9ACTN</name>
<dbReference type="SUPFAM" id="SSF48452">
    <property type="entry name" value="TPR-like"/>
    <property type="match status" value="1"/>
</dbReference>
<accession>A0ABW8APC9</accession>
<reference evidence="1 2" key="1">
    <citation type="submission" date="2024-10" db="EMBL/GenBank/DDBJ databases">
        <title>The Natural Products Discovery Center: Release of the First 8490 Sequenced Strains for Exploring Actinobacteria Biosynthetic Diversity.</title>
        <authorList>
            <person name="Kalkreuter E."/>
            <person name="Kautsar S.A."/>
            <person name="Yang D."/>
            <person name="Bader C.D."/>
            <person name="Teijaro C.N."/>
            <person name="Fluegel L."/>
            <person name="Davis C.M."/>
            <person name="Simpson J.R."/>
            <person name="Lauterbach L."/>
            <person name="Steele A.D."/>
            <person name="Gui C."/>
            <person name="Meng S."/>
            <person name="Li G."/>
            <person name="Viehrig K."/>
            <person name="Ye F."/>
            <person name="Su P."/>
            <person name="Kiefer A.F."/>
            <person name="Nichols A."/>
            <person name="Cepeda A.J."/>
            <person name="Yan W."/>
            <person name="Fan B."/>
            <person name="Jiang Y."/>
            <person name="Adhikari A."/>
            <person name="Zheng C.-J."/>
            <person name="Schuster L."/>
            <person name="Cowan T.M."/>
            <person name="Smanski M.J."/>
            <person name="Chevrette M.G."/>
            <person name="De Carvalho L.P.S."/>
            <person name="Shen B."/>
        </authorList>
    </citation>
    <scope>NUCLEOTIDE SEQUENCE [LARGE SCALE GENOMIC DNA]</scope>
    <source>
        <strain evidence="1 2">NPDC049639</strain>
    </source>
</reference>
<organism evidence="1 2">
    <name type="scientific">Spongisporangium articulatum</name>
    <dbReference type="NCBI Taxonomy" id="3362603"/>
    <lineage>
        <taxon>Bacteria</taxon>
        <taxon>Bacillati</taxon>
        <taxon>Actinomycetota</taxon>
        <taxon>Actinomycetes</taxon>
        <taxon>Kineosporiales</taxon>
        <taxon>Kineosporiaceae</taxon>
        <taxon>Spongisporangium</taxon>
    </lineage>
</organism>
<dbReference type="RefSeq" id="WP_398281435.1">
    <property type="nucleotide sequence ID" value="NZ_JBITLV010000004.1"/>
</dbReference>
<evidence type="ECO:0000313" key="1">
    <source>
        <dbReference type="EMBL" id="MFI7588238.1"/>
    </source>
</evidence>
<protein>
    <submittedName>
        <fullName evidence="1">Uncharacterized protein</fullName>
    </submittedName>
</protein>
<dbReference type="InterPro" id="IPR011990">
    <property type="entry name" value="TPR-like_helical_dom_sf"/>
</dbReference>
<keyword evidence="2" id="KW-1185">Reference proteome</keyword>
<dbReference type="Proteomes" id="UP001612915">
    <property type="component" value="Unassembled WGS sequence"/>
</dbReference>
<gene>
    <name evidence="1" type="ORF">ACIB24_14310</name>
</gene>
<sequence>MDPLALPPSDLLSAPSSGERAGAWQRGVALGALGRYGDAFIELEALDGADRWVSLASSTLGSLHRQLGRYLPARALDLRALDLAADAEARVEALLGLAADAVGLAETDDAAGHLGAALAVGGDPGWRPRVRSGWVAAEVAFLRGDAGPGLEAAEASVRAAHESGSGRHLAKSLLFRCVGRLLTGDAGAALDDGEAALRLALALGTRPLVWPAVALLRAPGLAERLPADRLGEVRAQGRGAVLAIATGLPRDLAGEWLAKPDVAALLR</sequence>